<feature type="compositionally biased region" description="Low complexity" evidence="1">
    <location>
        <begin position="413"/>
        <end position="424"/>
    </location>
</feature>
<dbReference type="AlphaFoldDB" id="A0A286R9Y1"/>
<dbReference type="Proteomes" id="UP000215086">
    <property type="component" value="Chromosome"/>
</dbReference>
<feature type="compositionally biased region" description="Polar residues" evidence="1">
    <location>
        <begin position="156"/>
        <end position="165"/>
    </location>
</feature>
<feature type="region of interest" description="Disordered" evidence="1">
    <location>
        <begin position="234"/>
        <end position="265"/>
    </location>
</feature>
<organism evidence="2 3">
    <name type="scientific">Thermogutta terrifontis</name>
    <dbReference type="NCBI Taxonomy" id="1331910"/>
    <lineage>
        <taxon>Bacteria</taxon>
        <taxon>Pseudomonadati</taxon>
        <taxon>Planctomycetota</taxon>
        <taxon>Planctomycetia</taxon>
        <taxon>Pirellulales</taxon>
        <taxon>Thermoguttaceae</taxon>
        <taxon>Thermogutta</taxon>
    </lineage>
</organism>
<dbReference type="RefSeq" id="WP_095413593.1">
    <property type="nucleotide sequence ID" value="NZ_CP018477.1"/>
</dbReference>
<feature type="region of interest" description="Disordered" evidence="1">
    <location>
        <begin position="63"/>
        <end position="99"/>
    </location>
</feature>
<dbReference type="EMBL" id="CP018477">
    <property type="protein sequence ID" value="ASV72760.1"/>
    <property type="molecule type" value="Genomic_DNA"/>
</dbReference>
<feature type="region of interest" description="Disordered" evidence="1">
    <location>
        <begin position="449"/>
        <end position="553"/>
    </location>
</feature>
<accession>A0A286R9Y1</accession>
<feature type="region of interest" description="Disordered" evidence="1">
    <location>
        <begin position="341"/>
        <end position="433"/>
    </location>
</feature>
<evidence type="ECO:0000256" key="1">
    <source>
        <dbReference type="SAM" id="MobiDB-lite"/>
    </source>
</evidence>
<evidence type="ECO:0000313" key="2">
    <source>
        <dbReference type="EMBL" id="ASV72760.1"/>
    </source>
</evidence>
<proteinExistence type="predicted"/>
<protein>
    <submittedName>
        <fullName evidence="2">Uncharacterized protein</fullName>
    </submittedName>
</protein>
<name>A0A286R9Y1_9BACT</name>
<keyword evidence="3" id="KW-1185">Reference proteome</keyword>
<gene>
    <name evidence="2" type="ORF">THTE_0158</name>
</gene>
<reference evidence="2 3" key="1">
    <citation type="journal article" name="Front. Microbiol.">
        <title>Sugar Metabolism of the First Thermophilic Planctomycete Thermogutta terrifontis: Comparative Genomic and Transcriptomic Approaches.</title>
        <authorList>
            <person name="Elcheninov A.G."/>
            <person name="Menzel P."/>
            <person name="Gudbergsdottir S.R."/>
            <person name="Slesarev A.I."/>
            <person name="Kadnikov V.V."/>
            <person name="Krogh A."/>
            <person name="Bonch-Osmolovskaya E.A."/>
            <person name="Peng X."/>
            <person name="Kublanov I.V."/>
        </authorList>
    </citation>
    <scope>NUCLEOTIDE SEQUENCE [LARGE SCALE GENOMIC DNA]</scope>
    <source>
        <strain evidence="2 3">R1</strain>
    </source>
</reference>
<dbReference type="KEGG" id="ttf:THTE_0158"/>
<sequence>MRKTAFSTAIFGICSSALLLIGLSSLREPIPVLAQNRSSGTSARSADTLAYASDAEDFALRTDEGATTNDPFNGAWDTGPVPDDPLAARESASSAGSTDPASGYRYYYRFVPQDEDFVWIEDSDGWQPKTHYAGDSENIDLYDSPRDQLTDLPESATPSLEQQPLESAPYSFVDEYSPEEAARYEMAQENRSEESSSSQLEIAEDGYFPWYQKYYYLMGSQEHVGTRPNLCRVEEEKTAEPTPAPATDPSGDATDGPGYSFDGRTWEPDYEADVAAAWLFAASRNLTGADEAAERQLAEMSDNSAQEEMESLPDEAYEEWDVYSEMTDPALEVNSDESVMLPSDENAEEQLESHQAVMPEEEEDFSRDALDDSGEYESYDDAMEYNESLTPEEPAAPEDETTWTIVNPEPIVSSSANSDDGSPSTPLIFDTPWHGEPGENFFWVESDTVPESPATVDQSAESEHMDSSYDWNSGDWDAGSMWDVDMPGYRMSDEAPAVGGNRGGQLEDQHDLEGTSDPAGESSQGENFRGEGQEETPAEAGSAPLDEAMDEPLPDAMYTGEYLEGSYQWEKPSLQENGLEMDVAEPVGSQAVPADDEGVSLERVLRGLAAATIGAFPRLALRDVSLEIPANIE</sequence>
<feature type="region of interest" description="Disordered" evidence="1">
    <location>
        <begin position="130"/>
        <end position="172"/>
    </location>
</feature>
<feature type="region of interest" description="Disordered" evidence="1">
    <location>
        <begin position="293"/>
        <end position="312"/>
    </location>
</feature>
<feature type="compositionally biased region" description="Acidic residues" evidence="1">
    <location>
        <begin position="359"/>
        <end position="384"/>
    </location>
</feature>
<evidence type="ECO:0000313" key="3">
    <source>
        <dbReference type="Proteomes" id="UP000215086"/>
    </source>
</evidence>